<dbReference type="InterPro" id="IPR038506">
    <property type="entry name" value="GLE1-like_sf"/>
</dbReference>
<feature type="compositionally biased region" description="Basic and acidic residues" evidence="11">
    <location>
        <begin position="141"/>
        <end position="150"/>
    </location>
</feature>
<feature type="region of interest" description="Disordered" evidence="11">
    <location>
        <begin position="1"/>
        <end position="171"/>
    </location>
</feature>
<dbReference type="InterPro" id="IPR012476">
    <property type="entry name" value="GLE1"/>
</dbReference>
<dbReference type="EMBL" id="BDIP01001715">
    <property type="protein sequence ID" value="GIQ84989.1"/>
    <property type="molecule type" value="Genomic_DNA"/>
</dbReference>
<evidence type="ECO:0000256" key="7">
    <source>
        <dbReference type="ARBA" id="ARBA00023132"/>
    </source>
</evidence>
<evidence type="ECO:0000256" key="5">
    <source>
        <dbReference type="ARBA" id="ARBA00022927"/>
    </source>
</evidence>
<feature type="compositionally biased region" description="Basic and acidic residues" evidence="11">
    <location>
        <begin position="11"/>
        <end position="34"/>
    </location>
</feature>
<accession>A0A9K3GIA0</accession>
<gene>
    <name evidence="12" type="ORF">KIPB_006591</name>
</gene>
<keyword evidence="7" id="KW-0906">Nuclear pore complex</keyword>
<feature type="non-terminal residue" evidence="12">
    <location>
        <position position="1"/>
    </location>
</feature>
<dbReference type="GO" id="GO:0005543">
    <property type="term" value="F:phospholipid binding"/>
    <property type="evidence" value="ECO:0007669"/>
    <property type="project" value="TreeGrafter"/>
</dbReference>
<evidence type="ECO:0000256" key="6">
    <source>
        <dbReference type="ARBA" id="ARBA00023010"/>
    </source>
</evidence>
<comment type="subcellular location">
    <subcellularLocation>
        <location evidence="1">Nucleus</location>
        <location evidence="1">Nuclear pore complex</location>
    </subcellularLocation>
</comment>
<feature type="compositionally biased region" description="Basic and acidic residues" evidence="11">
    <location>
        <begin position="275"/>
        <end position="337"/>
    </location>
</feature>
<proteinExistence type="inferred from homology"/>
<sequence length="697" mass="76075">NSLFLMSVSHDMTEREQERLRDIEESEREREREAQASAQDGFTLSPSVGYSPLRTSPIDLSAETRNEQPLRASPSYLPSPSTASVTRSTPTSSPSVKSPLFREGVRQRVRGERPMSPFFRPTDTVGEPCFSHVDGSPSKAIENRERERLRQTRRRAIPVSPTRGTGDEARTFIYTDDEAIACEDREREEREREERERAEDDAALVLPKMSTPYAFSDSPGMNAFADLYSSLFSPSPTKRGPRVSALSKVSTLPDVQSATNTTRLTSLKSLSVQSREAEAKREADEKAREAEAKREADEQARLKRLGDEAAAKEREKEREKEKAEEAEREKERAKAEAAKAAAAKAEEEKKKAAVAQAAQQHTAAVPAAAAPSAVPAPSATPTVSAPAAVAAPTTPAANSVVVSSESLPPFIRFSADIHSACIALASAVFSVSSPISVLAQQCPEQVQAQLTKEIRMRCNQISADNTHRASTTRGLASIMAGVPYQEGNMKVDIQAPSGYGDILTASAATRVAKDLLDAIQRVDISNSESDPQDEFMPILSVVKALCNRFPAFLPLFLSHLYTKCPLAIPCVAGVDPALPKGRHRVGKLYEARGYIVTGLDTPSPELEAFAKFSRRQISLAAFLAGLCTGGGVGGLELESVWQWIVRFIKLPVQKESALVLDGVIRMARTELKRVYGQQYIDLINLIGRLYLPLLEAK</sequence>
<dbReference type="Gene3D" id="1.25.40.510">
    <property type="entry name" value="GLE1-like"/>
    <property type="match status" value="1"/>
</dbReference>
<dbReference type="Pfam" id="PF07817">
    <property type="entry name" value="GLE1"/>
    <property type="match status" value="1"/>
</dbReference>
<feature type="region of interest" description="Disordered" evidence="11">
    <location>
        <begin position="234"/>
        <end position="357"/>
    </location>
</feature>
<dbReference type="GO" id="GO:0005737">
    <property type="term" value="C:cytoplasm"/>
    <property type="evidence" value="ECO:0007669"/>
    <property type="project" value="TreeGrafter"/>
</dbReference>
<feature type="compositionally biased region" description="Low complexity" evidence="11">
    <location>
        <begin position="78"/>
        <end position="99"/>
    </location>
</feature>
<evidence type="ECO:0000256" key="9">
    <source>
        <dbReference type="ARBA" id="ARBA00026227"/>
    </source>
</evidence>
<keyword evidence="3" id="KW-0813">Transport</keyword>
<feature type="compositionally biased region" description="Polar residues" evidence="11">
    <location>
        <begin position="247"/>
        <end position="274"/>
    </location>
</feature>
<dbReference type="OrthoDB" id="420884at2759"/>
<feature type="compositionally biased region" description="Polar residues" evidence="11">
    <location>
        <begin position="36"/>
        <end position="48"/>
    </location>
</feature>
<dbReference type="GO" id="GO:0016973">
    <property type="term" value="P:poly(A)+ mRNA export from nucleus"/>
    <property type="evidence" value="ECO:0007669"/>
    <property type="project" value="InterPro"/>
</dbReference>
<evidence type="ECO:0000256" key="10">
    <source>
        <dbReference type="ARBA" id="ARBA00029983"/>
    </source>
</evidence>
<evidence type="ECO:0000313" key="13">
    <source>
        <dbReference type="Proteomes" id="UP000265618"/>
    </source>
</evidence>
<keyword evidence="8" id="KW-0539">Nucleus</keyword>
<keyword evidence="5" id="KW-0653">Protein transport</keyword>
<comment type="similarity">
    <text evidence="2">Belongs to the GLE1 family.</text>
</comment>
<evidence type="ECO:0000256" key="8">
    <source>
        <dbReference type="ARBA" id="ARBA00023242"/>
    </source>
</evidence>
<dbReference type="PANTHER" id="PTHR12960:SF0">
    <property type="entry name" value="MRNA EXPORT FACTOR GLE1"/>
    <property type="match status" value="1"/>
</dbReference>
<keyword evidence="6" id="KW-0811">Translocation</keyword>
<feature type="region of interest" description="Disordered" evidence="11">
    <location>
        <begin position="184"/>
        <end position="204"/>
    </location>
</feature>
<keyword evidence="4" id="KW-0509">mRNA transport</keyword>
<evidence type="ECO:0000313" key="12">
    <source>
        <dbReference type="EMBL" id="GIQ84989.1"/>
    </source>
</evidence>
<dbReference type="GO" id="GO:0031369">
    <property type="term" value="F:translation initiation factor binding"/>
    <property type="evidence" value="ECO:0007669"/>
    <property type="project" value="TreeGrafter"/>
</dbReference>
<evidence type="ECO:0000256" key="4">
    <source>
        <dbReference type="ARBA" id="ARBA00022816"/>
    </source>
</evidence>
<dbReference type="GO" id="GO:0015031">
    <property type="term" value="P:protein transport"/>
    <property type="evidence" value="ECO:0007669"/>
    <property type="project" value="UniProtKB-KW"/>
</dbReference>
<name>A0A9K3GIA0_9EUKA</name>
<evidence type="ECO:0000256" key="3">
    <source>
        <dbReference type="ARBA" id="ARBA00022448"/>
    </source>
</evidence>
<evidence type="ECO:0000256" key="1">
    <source>
        <dbReference type="ARBA" id="ARBA00004567"/>
    </source>
</evidence>
<feature type="compositionally biased region" description="Basic and acidic residues" evidence="11">
    <location>
        <begin position="103"/>
        <end position="113"/>
    </location>
</feature>
<evidence type="ECO:0000256" key="11">
    <source>
        <dbReference type="SAM" id="MobiDB-lite"/>
    </source>
</evidence>
<organism evidence="12 13">
    <name type="scientific">Kipferlia bialata</name>
    <dbReference type="NCBI Taxonomy" id="797122"/>
    <lineage>
        <taxon>Eukaryota</taxon>
        <taxon>Metamonada</taxon>
        <taxon>Carpediemonas-like organisms</taxon>
        <taxon>Kipferlia</taxon>
    </lineage>
</organism>
<dbReference type="AlphaFoldDB" id="A0A9K3GIA0"/>
<keyword evidence="13" id="KW-1185">Reference proteome</keyword>
<evidence type="ECO:0000256" key="2">
    <source>
        <dbReference type="ARBA" id="ARBA00011056"/>
    </source>
</evidence>
<comment type="caution">
    <text evidence="12">The sequence shown here is derived from an EMBL/GenBank/DDBJ whole genome shotgun (WGS) entry which is preliminary data.</text>
</comment>
<dbReference type="GO" id="GO:0044614">
    <property type="term" value="C:nuclear pore cytoplasmic filaments"/>
    <property type="evidence" value="ECO:0007669"/>
    <property type="project" value="TreeGrafter"/>
</dbReference>
<reference evidence="12 13" key="1">
    <citation type="journal article" date="2018" name="PLoS ONE">
        <title>The draft genome of Kipferlia bialata reveals reductive genome evolution in fornicate parasites.</title>
        <authorList>
            <person name="Tanifuji G."/>
            <person name="Takabayashi S."/>
            <person name="Kume K."/>
            <person name="Takagi M."/>
            <person name="Nakayama T."/>
            <person name="Kamikawa R."/>
            <person name="Inagaki Y."/>
            <person name="Hashimoto T."/>
        </authorList>
    </citation>
    <scope>NUCLEOTIDE SEQUENCE [LARGE SCALE GENOMIC DNA]</scope>
    <source>
        <strain evidence="12">NY0173</strain>
    </source>
</reference>
<dbReference type="Proteomes" id="UP000265618">
    <property type="component" value="Unassembled WGS sequence"/>
</dbReference>
<dbReference type="PANTHER" id="PTHR12960">
    <property type="entry name" value="GLE-1-RELATED"/>
    <property type="match status" value="1"/>
</dbReference>
<protein>
    <recommendedName>
        <fullName evidence="9">mRNA export factor GLE1</fullName>
    </recommendedName>
    <alternativeName>
        <fullName evidence="10">Nucleoporin GLE1</fullName>
    </alternativeName>
</protein>
<dbReference type="GO" id="GO:0000822">
    <property type="term" value="F:inositol hexakisphosphate binding"/>
    <property type="evidence" value="ECO:0007669"/>
    <property type="project" value="TreeGrafter"/>
</dbReference>
<feature type="compositionally biased region" description="Basic and acidic residues" evidence="11">
    <location>
        <begin position="184"/>
        <end position="200"/>
    </location>
</feature>